<dbReference type="SMART" id="SM00225">
    <property type="entry name" value="BTB"/>
    <property type="match status" value="1"/>
</dbReference>
<dbReference type="Gene3D" id="2.120.10.80">
    <property type="entry name" value="Kelch-type beta propeller"/>
    <property type="match status" value="2"/>
</dbReference>
<dbReference type="PANTHER" id="PTHR24412:SF232">
    <property type="entry name" value="GIGAXONIN"/>
    <property type="match status" value="1"/>
</dbReference>
<evidence type="ECO:0000313" key="5">
    <source>
        <dbReference type="Proteomes" id="UP001347796"/>
    </source>
</evidence>
<dbReference type="Gene3D" id="1.25.40.420">
    <property type="match status" value="1"/>
</dbReference>
<dbReference type="SMART" id="SM00875">
    <property type="entry name" value="BACK"/>
    <property type="match status" value="1"/>
</dbReference>
<dbReference type="InterPro" id="IPR000210">
    <property type="entry name" value="BTB/POZ_dom"/>
</dbReference>
<dbReference type="InterPro" id="IPR011333">
    <property type="entry name" value="SKP1/BTB/POZ_sf"/>
</dbReference>
<dbReference type="Pfam" id="PF07707">
    <property type="entry name" value="BACK"/>
    <property type="match status" value="1"/>
</dbReference>
<organism evidence="4 5">
    <name type="scientific">Patella caerulea</name>
    <name type="common">Rayed Mediterranean limpet</name>
    <dbReference type="NCBI Taxonomy" id="87958"/>
    <lineage>
        <taxon>Eukaryota</taxon>
        <taxon>Metazoa</taxon>
        <taxon>Spiralia</taxon>
        <taxon>Lophotrochozoa</taxon>
        <taxon>Mollusca</taxon>
        <taxon>Gastropoda</taxon>
        <taxon>Patellogastropoda</taxon>
        <taxon>Patelloidea</taxon>
        <taxon>Patellidae</taxon>
        <taxon>Patella</taxon>
    </lineage>
</organism>
<dbReference type="InterPro" id="IPR006652">
    <property type="entry name" value="Kelch_1"/>
</dbReference>
<dbReference type="PANTHER" id="PTHR24412">
    <property type="entry name" value="KELCH PROTEIN"/>
    <property type="match status" value="1"/>
</dbReference>
<evidence type="ECO:0000256" key="2">
    <source>
        <dbReference type="ARBA" id="ARBA00022737"/>
    </source>
</evidence>
<keyword evidence="2" id="KW-0677">Repeat</keyword>
<name>A0AAN8PVD0_PATCE</name>
<dbReference type="SUPFAM" id="SSF54695">
    <property type="entry name" value="POZ domain"/>
    <property type="match status" value="1"/>
</dbReference>
<dbReference type="InterPro" id="IPR017096">
    <property type="entry name" value="BTB-kelch_protein"/>
</dbReference>
<dbReference type="SMART" id="SM00612">
    <property type="entry name" value="Kelch"/>
    <property type="match status" value="5"/>
</dbReference>
<accession>A0AAN8PVD0</accession>
<dbReference type="AlphaFoldDB" id="A0AAN8PVD0"/>
<dbReference type="EMBL" id="JAZGQO010000006">
    <property type="protein sequence ID" value="KAK6186567.1"/>
    <property type="molecule type" value="Genomic_DNA"/>
</dbReference>
<dbReference type="PROSITE" id="PS50097">
    <property type="entry name" value="BTB"/>
    <property type="match status" value="1"/>
</dbReference>
<protein>
    <recommendedName>
        <fullName evidence="3">BTB domain-containing protein</fullName>
    </recommendedName>
</protein>
<gene>
    <name evidence="4" type="ORF">SNE40_008581</name>
</gene>
<dbReference type="Proteomes" id="UP001347796">
    <property type="component" value="Unassembled WGS sequence"/>
</dbReference>
<evidence type="ECO:0000259" key="3">
    <source>
        <dbReference type="PROSITE" id="PS50097"/>
    </source>
</evidence>
<keyword evidence="1" id="KW-0880">Kelch repeat</keyword>
<feature type="domain" description="BTB" evidence="3">
    <location>
        <begin position="37"/>
        <end position="109"/>
    </location>
</feature>
<comment type="caution">
    <text evidence="4">The sequence shown here is derived from an EMBL/GenBank/DDBJ whole genome shotgun (WGS) entry which is preliminary data.</text>
</comment>
<sequence length="614" mass="69282">MASNGNSEKNPKTFSCQHHAKNLLKALNQSRKLASLCDTTVQIGKTEVAAQKSVLSAASQYFRAYFSYEAHPDGTGNKTVVDLTPLEISVETFHDILDYIYTSEITLSIDNIQDLFQASDLLLMSDLKNLCCEYLEHCISPQNCVGIREFTARFSSPWVHYKATQYLDKHFRDICFGEEFLGLGSESVKEILTRDELNVKPENEVVIVESIMKWYRYDRTTRAADVKSLLTSCVRTDNLTEESFENLKSDDCEEINVVEFLRNMKGERLLSEPRGTTSVVVVCGGEGFVTRNEDVEVEVKPSFRCVQPYKHTSVKVGKWIELSPMLTPRSGHGLVEVGGYLYAIGGRDNTCRLLNTGERYDPKTNTWTVIPPMNHARVGFGLVAIDHNIYAIGGSNDMTDPMTSMEVFNTFSNEWQTLPDLTMKKVWSAYASVDKKIYVIAGGVIGKFYEAVECYDTRTQTWTSVSPMRERRCDARAVTVEDDIYVMGGFRRIECPSAMHSGHSLKFCGTEVYSTKNDYWVPIPKRGAEPGMCIMHDKSHVEGAVYDGEEILAIGDLDIGTGSDCIRGYNRHVNEWRTVVQNQPPNQRCYQCSLITIPNSMFHRVSAVQETQQM</sequence>
<evidence type="ECO:0000313" key="4">
    <source>
        <dbReference type="EMBL" id="KAK6186567.1"/>
    </source>
</evidence>
<dbReference type="InterPro" id="IPR011705">
    <property type="entry name" value="BACK"/>
</dbReference>
<dbReference type="PIRSF" id="PIRSF037037">
    <property type="entry name" value="Kelch-like_protein_gigaxonin"/>
    <property type="match status" value="1"/>
</dbReference>
<dbReference type="Pfam" id="PF00651">
    <property type="entry name" value="BTB"/>
    <property type="match status" value="1"/>
</dbReference>
<dbReference type="SUPFAM" id="SSF117281">
    <property type="entry name" value="Kelch motif"/>
    <property type="match status" value="1"/>
</dbReference>
<dbReference type="InterPro" id="IPR015915">
    <property type="entry name" value="Kelch-typ_b-propeller"/>
</dbReference>
<reference evidence="4 5" key="1">
    <citation type="submission" date="2024-01" db="EMBL/GenBank/DDBJ databases">
        <title>The genome of the rayed Mediterranean limpet Patella caerulea (Linnaeus, 1758).</title>
        <authorList>
            <person name="Anh-Thu Weber A."/>
            <person name="Halstead-Nussloch G."/>
        </authorList>
    </citation>
    <scope>NUCLEOTIDE SEQUENCE [LARGE SCALE GENOMIC DNA]</scope>
    <source>
        <strain evidence="4">AATW-2023a</strain>
        <tissue evidence="4">Whole specimen</tissue>
    </source>
</reference>
<keyword evidence="5" id="KW-1185">Reference proteome</keyword>
<dbReference type="Gene3D" id="3.30.710.10">
    <property type="entry name" value="Potassium Channel Kv1.1, Chain A"/>
    <property type="match status" value="1"/>
</dbReference>
<dbReference type="Pfam" id="PF24681">
    <property type="entry name" value="Kelch_KLHDC2_KLHL20_DRC7"/>
    <property type="match status" value="1"/>
</dbReference>
<evidence type="ECO:0000256" key="1">
    <source>
        <dbReference type="ARBA" id="ARBA00022441"/>
    </source>
</evidence>
<proteinExistence type="predicted"/>